<evidence type="ECO:0000256" key="2">
    <source>
        <dbReference type="ARBA" id="ARBA00023015"/>
    </source>
</evidence>
<evidence type="ECO:0000259" key="6">
    <source>
        <dbReference type="PROSITE" id="PS50217"/>
    </source>
</evidence>
<evidence type="ECO:0000256" key="4">
    <source>
        <dbReference type="ARBA" id="ARBA00023242"/>
    </source>
</evidence>
<reference evidence="7 8" key="1">
    <citation type="journal article" date="2016" name="PLoS Pathog.">
        <title>Biosynthesis of antibiotic leucinostatins in bio-control fungus Purpureocillium lilacinum and their inhibition on phytophthora revealed by genome mining.</title>
        <authorList>
            <person name="Wang G."/>
            <person name="Liu Z."/>
            <person name="Lin R."/>
            <person name="Li E."/>
            <person name="Mao Z."/>
            <person name="Ling J."/>
            <person name="Yang Y."/>
            <person name="Yin W.B."/>
            <person name="Xie B."/>
        </authorList>
    </citation>
    <scope>NUCLEOTIDE SEQUENCE [LARGE SCALE GENOMIC DNA]</scope>
    <source>
        <strain evidence="7">170</strain>
    </source>
</reference>
<dbReference type="AlphaFoldDB" id="A0A179F6A4"/>
<dbReference type="STRING" id="1380566.A0A179F6A4"/>
<keyword evidence="4" id="KW-0539">Nucleus</keyword>
<dbReference type="InterPro" id="IPR046347">
    <property type="entry name" value="bZIP_sf"/>
</dbReference>
<feature type="region of interest" description="Disordered" evidence="5">
    <location>
        <begin position="1"/>
        <end position="33"/>
    </location>
</feature>
<feature type="domain" description="BZIP" evidence="6">
    <location>
        <begin position="200"/>
        <end position="260"/>
    </location>
</feature>
<keyword evidence="8" id="KW-1185">Reference proteome</keyword>
<proteinExistence type="predicted"/>
<dbReference type="GeneID" id="28845657"/>
<dbReference type="RefSeq" id="XP_018138689.2">
    <property type="nucleotide sequence ID" value="XM_018281663.2"/>
</dbReference>
<dbReference type="Pfam" id="PF00170">
    <property type="entry name" value="bZIP_1"/>
    <property type="match status" value="1"/>
</dbReference>
<dbReference type="SUPFAM" id="SSF57959">
    <property type="entry name" value="Leucine zipper domain"/>
    <property type="match status" value="1"/>
</dbReference>
<protein>
    <submittedName>
        <fullName evidence="7">Basic-leucine zipper (BZIP) transcription factor</fullName>
    </submittedName>
</protein>
<feature type="compositionally biased region" description="Polar residues" evidence="5">
    <location>
        <begin position="82"/>
        <end position="102"/>
    </location>
</feature>
<dbReference type="PROSITE" id="PS00036">
    <property type="entry name" value="BZIP_BASIC"/>
    <property type="match status" value="1"/>
</dbReference>
<comment type="caution">
    <text evidence="7">The sequence shown here is derived from an EMBL/GenBank/DDBJ whole genome shotgun (WGS) entry which is preliminary data.</text>
</comment>
<evidence type="ECO:0000256" key="1">
    <source>
        <dbReference type="ARBA" id="ARBA00004123"/>
    </source>
</evidence>
<dbReference type="EMBL" id="LSBJ02000001">
    <property type="protein sequence ID" value="OAQ60880.2"/>
    <property type="molecule type" value="Genomic_DNA"/>
</dbReference>
<keyword evidence="3" id="KW-0804">Transcription</keyword>
<organism evidence="7 8">
    <name type="scientific">Pochonia chlamydosporia 170</name>
    <dbReference type="NCBI Taxonomy" id="1380566"/>
    <lineage>
        <taxon>Eukaryota</taxon>
        <taxon>Fungi</taxon>
        <taxon>Dikarya</taxon>
        <taxon>Ascomycota</taxon>
        <taxon>Pezizomycotina</taxon>
        <taxon>Sordariomycetes</taxon>
        <taxon>Hypocreomycetidae</taxon>
        <taxon>Hypocreales</taxon>
        <taxon>Clavicipitaceae</taxon>
        <taxon>Pochonia</taxon>
    </lineage>
</organism>
<dbReference type="InterPro" id="IPR051027">
    <property type="entry name" value="bZIP_transcription_factors"/>
</dbReference>
<dbReference type="OrthoDB" id="295274at2759"/>
<feature type="compositionally biased region" description="Polar residues" evidence="5">
    <location>
        <begin position="22"/>
        <end position="33"/>
    </location>
</feature>
<dbReference type="InterPro" id="IPR004827">
    <property type="entry name" value="bZIP"/>
</dbReference>
<dbReference type="PANTHER" id="PTHR19304">
    <property type="entry name" value="CYCLIC-AMP RESPONSE ELEMENT BINDING PROTEIN"/>
    <property type="match status" value="1"/>
</dbReference>
<feature type="region of interest" description="Disordered" evidence="5">
    <location>
        <begin position="50"/>
        <end position="211"/>
    </location>
</feature>
<gene>
    <name evidence="7" type="ORF">VFPPC_01921</name>
</gene>
<evidence type="ECO:0000256" key="3">
    <source>
        <dbReference type="ARBA" id="ARBA00023163"/>
    </source>
</evidence>
<comment type="subcellular location">
    <subcellularLocation>
        <location evidence="1">Nucleus</location>
    </subcellularLocation>
</comment>
<feature type="compositionally biased region" description="Basic and acidic residues" evidence="5">
    <location>
        <begin position="61"/>
        <end position="80"/>
    </location>
</feature>
<dbReference type="SMART" id="SM00338">
    <property type="entry name" value="BRLZ"/>
    <property type="match status" value="1"/>
</dbReference>
<dbReference type="GO" id="GO:0005634">
    <property type="term" value="C:nucleus"/>
    <property type="evidence" value="ECO:0007669"/>
    <property type="project" value="UniProtKB-SubCell"/>
</dbReference>
<dbReference type="PROSITE" id="PS50217">
    <property type="entry name" value="BZIP"/>
    <property type="match status" value="1"/>
</dbReference>
<feature type="compositionally biased region" description="Basic and acidic residues" evidence="5">
    <location>
        <begin position="191"/>
        <end position="208"/>
    </location>
</feature>
<sequence length="307" mass="34136">MAGETTVDPVLLDPCLQPLSPSPTNVYGNGTANASLSSLYSFSGFPFGPKLQPLSPINRVGEADGNRSPSRPEHQHDRSPSDPVTNPSTNPYSIASLTTPSDILSPEDISDEAKKTRAKKTSAKKTSAKKTSAKKTSAKKTSAKSKNETPAPTKSTMQLPSTEKAFKPSPKTRRQSRRETSKARSRSIAEPQEKKTRNLRQRSLERNRVAASRCRKRKKQWVDNLEQKKSGLESIHHELQTEYMRLLNELSLLKGHVINHARCRDANINVWINNEASKYARTLQSANRMNSIHSIQSVDGKSVDRRL</sequence>
<feature type="compositionally biased region" description="Polar residues" evidence="5">
    <location>
        <begin position="148"/>
        <end position="161"/>
    </location>
</feature>
<evidence type="ECO:0000256" key="5">
    <source>
        <dbReference type="SAM" id="MobiDB-lite"/>
    </source>
</evidence>
<keyword evidence="2" id="KW-0805">Transcription regulation</keyword>
<dbReference type="Proteomes" id="UP000078397">
    <property type="component" value="Unassembled WGS sequence"/>
</dbReference>
<feature type="compositionally biased region" description="Basic residues" evidence="5">
    <location>
        <begin position="116"/>
        <end position="143"/>
    </location>
</feature>
<dbReference type="GO" id="GO:0003700">
    <property type="term" value="F:DNA-binding transcription factor activity"/>
    <property type="evidence" value="ECO:0007669"/>
    <property type="project" value="InterPro"/>
</dbReference>
<evidence type="ECO:0000313" key="7">
    <source>
        <dbReference type="EMBL" id="OAQ60880.2"/>
    </source>
</evidence>
<dbReference type="KEGG" id="pchm:VFPPC_01921"/>
<dbReference type="Gene3D" id="1.20.5.170">
    <property type="match status" value="1"/>
</dbReference>
<dbReference type="CDD" id="cd14687">
    <property type="entry name" value="bZIP_ATF2"/>
    <property type="match status" value="1"/>
</dbReference>
<evidence type="ECO:0000313" key="8">
    <source>
        <dbReference type="Proteomes" id="UP000078397"/>
    </source>
</evidence>
<accession>A0A179F6A4</accession>
<name>A0A179F6A4_METCM</name>